<sequence>MDNTLFGNSSLNVSKYALGTVMFSTNGLEGVGAMDQATANYMVDYALDQGINHFDTANMYAKGDAEVIFGKAIRDKRHDMIISSKTGFQLIDKPTDTGDLINVDSSIDALLKRLGTDYIDLYYVHCWDGQVPVSETVQEMNDLIKKGKIRHWGVSDYSGWALAKTHTWAVENSMIPPIAQQIYYTPESREAEFEILPAGKELGMANSIRSPLGEGLLTGKFTRDKRVEPVTRQGNGWPETYIKNPDLFYNLVDLLQDVASKHKVTVPQVVLAWLRDRPNVDSIVLSARTKEQLHENIASYSLKLTKEDIFQINDLTALEPIYPLWHRAMNSLDRASNAEKVYFDEYIKLMESKNRSTHS</sequence>
<gene>
    <name evidence="2" type="ORF">CBM15_04175</name>
</gene>
<dbReference type="EMBL" id="NHNT01000002">
    <property type="protein sequence ID" value="OUZ39713.1"/>
    <property type="molecule type" value="Genomic_DNA"/>
</dbReference>
<evidence type="ECO:0000313" key="2">
    <source>
        <dbReference type="EMBL" id="OUZ39713.1"/>
    </source>
</evidence>
<evidence type="ECO:0000259" key="1">
    <source>
        <dbReference type="Pfam" id="PF00248"/>
    </source>
</evidence>
<comment type="caution">
    <text evidence="2">The sequence shown here is derived from an EMBL/GenBank/DDBJ whole genome shotgun (WGS) entry which is preliminary data.</text>
</comment>
<keyword evidence="3" id="KW-1185">Reference proteome</keyword>
<dbReference type="RefSeq" id="WP_087615835.1">
    <property type="nucleotide sequence ID" value="NZ_JAFBEY010000001.1"/>
</dbReference>
<dbReference type="PANTHER" id="PTHR43364:SF18">
    <property type="entry name" value="OXIDOREDUCTASE"/>
    <property type="match status" value="1"/>
</dbReference>
<dbReference type="InterPro" id="IPR036812">
    <property type="entry name" value="NAD(P)_OxRdtase_dom_sf"/>
</dbReference>
<feature type="domain" description="NADP-dependent oxidoreductase" evidence="1">
    <location>
        <begin position="18"/>
        <end position="315"/>
    </location>
</feature>
<dbReference type="SUPFAM" id="SSF51430">
    <property type="entry name" value="NAD(P)-linked oxidoreductase"/>
    <property type="match status" value="1"/>
</dbReference>
<dbReference type="Gene3D" id="3.20.20.100">
    <property type="entry name" value="NADP-dependent oxidoreductase domain"/>
    <property type="match status" value="1"/>
</dbReference>
<dbReference type="InterPro" id="IPR023210">
    <property type="entry name" value="NADP_OxRdtase_dom"/>
</dbReference>
<dbReference type="InterPro" id="IPR020471">
    <property type="entry name" value="AKR"/>
</dbReference>
<dbReference type="InterPro" id="IPR050523">
    <property type="entry name" value="AKR_Detox_Biosynth"/>
</dbReference>
<proteinExistence type="predicted"/>
<name>A0ABX3ZJ40_9BACL</name>
<dbReference type="Pfam" id="PF00248">
    <property type="entry name" value="Aldo_ket_red"/>
    <property type="match status" value="1"/>
</dbReference>
<dbReference type="PRINTS" id="PR00069">
    <property type="entry name" value="ALDKETRDTASE"/>
</dbReference>
<protein>
    <submittedName>
        <fullName evidence="2">Aldo/keto reductase</fullName>
    </submittedName>
</protein>
<accession>A0ABX3ZJ40</accession>
<organism evidence="2 3">
    <name type="scientific">Solibacillus kalamii</name>
    <dbReference type="NCBI Taxonomy" id="1748298"/>
    <lineage>
        <taxon>Bacteria</taxon>
        <taxon>Bacillati</taxon>
        <taxon>Bacillota</taxon>
        <taxon>Bacilli</taxon>
        <taxon>Bacillales</taxon>
        <taxon>Caryophanaceae</taxon>
        <taxon>Solibacillus</taxon>
    </lineage>
</organism>
<evidence type="ECO:0000313" key="3">
    <source>
        <dbReference type="Proteomes" id="UP000196594"/>
    </source>
</evidence>
<reference evidence="2 3" key="1">
    <citation type="journal article" date="2017" name="Int. J. Syst. Evol. Microbiol.">
        <title>Solibacillus kalamii sp. nov., isolated from a high-efficiency particulate arrestance filter system used in the International Space Station.</title>
        <authorList>
            <person name="Checinska Sielaff A."/>
            <person name="Kumar R.M."/>
            <person name="Pal D."/>
            <person name="Mayilraj S."/>
            <person name="Venkateswaran K."/>
        </authorList>
    </citation>
    <scope>NUCLEOTIDE SEQUENCE [LARGE SCALE GENOMIC DNA]</scope>
    <source>
        <strain evidence="2 3">ISSFR-015</strain>
    </source>
</reference>
<dbReference type="Proteomes" id="UP000196594">
    <property type="component" value="Unassembled WGS sequence"/>
</dbReference>
<dbReference type="PANTHER" id="PTHR43364">
    <property type="entry name" value="NADH-SPECIFIC METHYLGLYOXAL REDUCTASE-RELATED"/>
    <property type="match status" value="1"/>
</dbReference>